<evidence type="ECO:0000256" key="7">
    <source>
        <dbReference type="ARBA" id="ARBA00022777"/>
    </source>
</evidence>
<dbReference type="RefSeq" id="WP_069024082.1">
    <property type="nucleotide sequence ID" value="NZ_LVJZ01000003.1"/>
</dbReference>
<keyword evidence="8" id="KW-0067">ATP-binding</keyword>
<dbReference type="InterPro" id="IPR001697">
    <property type="entry name" value="Pyr_Knase"/>
</dbReference>
<dbReference type="InterPro" id="IPR011037">
    <property type="entry name" value="Pyrv_Knase-like_insert_dom_sf"/>
</dbReference>
<keyword evidence="4 13" id="KW-0808">Transferase</keyword>
<sequence length="476" mass="51851">MIYPSNKVKIIGTIGPASDSEEVMQQLLLAGMNVARLNFSHGDFSTHQENIFKLRRAAEKTGKRLAIMADLPGPKMRIGEIPGGAVELHIGDKLTLTTDEIAGDNRRVSVSLKQLPKIVTVDDKLFLNDGLISLKVEAVEGTEVHCEVRAGGELSSRKGLNLPGIDLGFGAFTEHDRECLQFALQAGVDAVSQSFVSDGGDIENLLAAADEIGHRPFVIAKIERLEALENLESILEISDGIMVARGDLGVEIPISRMAVIQKDLMERANHMGKPVITATQMLESMTAHRRPTRAEATDVANAILDGTDAVMLSAESAMGRYPVEAVEMLARIAADTEPSRNMLVREERMPRNHGFLPTDLIAHCVQQAVIKLDPTAVIVPTRSGATARSITRYRLPVWINAFSTEEAVCQALQFSYGVFPLKVEKDLQDWGAFTCRWLHEKGLKSGLAILTQGPSPENPGASYNLQIADLSSCRIE</sequence>
<dbReference type="STRING" id="1818881.A3196_02415"/>
<dbReference type="InterPro" id="IPR015813">
    <property type="entry name" value="Pyrv/PenolPyrv_kinase-like_dom"/>
</dbReference>
<evidence type="ECO:0000256" key="13">
    <source>
        <dbReference type="RuleBase" id="RU000504"/>
    </source>
</evidence>
<evidence type="ECO:0000256" key="2">
    <source>
        <dbReference type="ARBA" id="ARBA00008663"/>
    </source>
</evidence>
<evidence type="ECO:0000256" key="10">
    <source>
        <dbReference type="ARBA" id="ARBA00023152"/>
    </source>
</evidence>
<keyword evidence="6" id="KW-0547">Nucleotide-binding</keyword>
<organism evidence="16 17">
    <name type="scientific">Candidatus Thiodiazotropha endoloripes</name>
    <dbReference type="NCBI Taxonomy" id="1818881"/>
    <lineage>
        <taxon>Bacteria</taxon>
        <taxon>Pseudomonadati</taxon>
        <taxon>Pseudomonadota</taxon>
        <taxon>Gammaproteobacteria</taxon>
        <taxon>Chromatiales</taxon>
        <taxon>Sedimenticolaceae</taxon>
        <taxon>Candidatus Thiodiazotropha</taxon>
    </lineage>
</organism>
<dbReference type="GO" id="GO:0030955">
    <property type="term" value="F:potassium ion binding"/>
    <property type="evidence" value="ECO:0007669"/>
    <property type="project" value="UniProtKB-UniRule"/>
</dbReference>
<evidence type="ECO:0000256" key="6">
    <source>
        <dbReference type="ARBA" id="ARBA00022741"/>
    </source>
</evidence>
<feature type="domain" description="Pyruvate kinase C-terminal" evidence="15">
    <location>
        <begin position="360"/>
        <end position="461"/>
    </location>
</feature>
<reference evidence="16 17" key="1">
    <citation type="submission" date="2016-03" db="EMBL/GenBank/DDBJ databases">
        <title>Chemosynthetic sulphur-oxidizing symbionts of marine invertebrate animals are capable of nitrogen fixation.</title>
        <authorList>
            <person name="Petersen J.M."/>
            <person name="Kemper A."/>
            <person name="Gruber-Vodicka H."/>
            <person name="Cardini U."/>
            <person name="Geest Mvander."/>
            <person name="Kleiner M."/>
            <person name="Bulgheresi S."/>
            <person name="Fussmann M."/>
            <person name="Herbold C."/>
            <person name="Seah B.K.B."/>
            <person name="Antony C.Paul."/>
            <person name="Liu D."/>
            <person name="Belitz A."/>
            <person name="Weber M."/>
        </authorList>
    </citation>
    <scope>NUCLEOTIDE SEQUENCE [LARGE SCALE GENOMIC DNA]</scope>
    <source>
        <strain evidence="16">G_D</strain>
    </source>
</reference>
<dbReference type="NCBIfam" id="TIGR01064">
    <property type="entry name" value="pyruv_kin"/>
    <property type="match status" value="1"/>
</dbReference>
<dbReference type="GO" id="GO:0004743">
    <property type="term" value="F:pyruvate kinase activity"/>
    <property type="evidence" value="ECO:0007669"/>
    <property type="project" value="UniProtKB-UniRule"/>
</dbReference>
<dbReference type="Gene3D" id="3.20.20.60">
    <property type="entry name" value="Phosphoenolpyruvate-binding domains"/>
    <property type="match status" value="1"/>
</dbReference>
<dbReference type="AlphaFoldDB" id="A0A1E2ULS7"/>
<name>A0A1E2ULS7_9GAMM</name>
<dbReference type="Gene3D" id="3.40.1380.20">
    <property type="entry name" value="Pyruvate kinase, C-terminal domain"/>
    <property type="match status" value="1"/>
</dbReference>
<keyword evidence="9 13" id="KW-0460">Magnesium</keyword>
<evidence type="ECO:0000256" key="3">
    <source>
        <dbReference type="ARBA" id="ARBA00012142"/>
    </source>
</evidence>
<evidence type="ECO:0000259" key="15">
    <source>
        <dbReference type="Pfam" id="PF02887"/>
    </source>
</evidence>
<dbReference type="EC" id="2.7.1.40" evidence="3 12"/>
<dbReference type="Proteomes" id="UP000094849">
    <property type="component" value="Unassembled WGS sequence"/>
</dbReference>
<dbReference type="GO" id="GO:0005524">
    <property type="term" value="F:ATP binding"/>
    <property type="evidence" value="ECO:0007669"/>
    <property type="project" value="UniProtKB-KW"/>
</dbReference>
<dbReference type="Pfam" id="PF02887">
    <property type="entry name" value="PK_C"/>
    <property type="match status" value="1"/>
</dbReference>
<dbReference type="SUPFAM" id="SSF51621">
    <property type="entry name" value="Phosphoenolpyruvate/pyruvate domain"/>
    <property type="match status" value="1"/>
</dbReference>
<keyword evidence="5" id="KW-0479">Metal-binding</keyword>
<dbReference type="FunFam" id="2.40.33.10:FF:000001">
    <property type="entry name" value="Pyruvate kinase"/>
    <property type="match status" value="1"/>
</dbReference>
<keyword evidence="7 13" id="KW-0418">Kinase</keyword>
<comment type="catalytic activity">
    <reaction evidence="13">
        <text>pyruvate + ATP = phosphoenolpyruvate + ADP + H(+)</text>
        <dbReference type="Rhea" id="RHEA:18157"/>
        <dbReference type="ChEBI" id="CHEBI:15361"/>
        <dbReference type="ChEBI" id="CHEBI:15378"/>
        <dbReference type="ChEBI" id="CHEBI:30616"/>
        <dbReference type="ChEBI" id="CHEBI:58702"/>
        <dbReference type="ChEBI" id="CHEBI:456216"/>
        <dbReference type="EC" id="2.7.1.40"/>
    </reaction>
</comment>
<evidence type="ECO:0000256" key="12">
    <source>
        <dbReference type="NCBIfam" id="TIGR01064"/>
    </source>
</evidence>
<dbReference type="InterPro" id="IPR015806">
    <property type="entry name" value="Pyrv_Knase_insert_dom_sf"/>
</dbReference>
<evidence type="ECO:0000256" key="5">
    <source>
        <dbReference type="ARBA" id="ARBA00022723"/>
    </source>
</evidence>
<evidence type="ECO:0000259" key="14">
    <source>
        <dbReference type="Pfam" id="PF00224"/>
    </source>
</evidence>
<evidence type="ECO:0000256" key="1">
    <source>
        <dbReference type="ARBA" id="ARBA00004997"/>
    </source>
</evidence>
<evidence type="ECO:0000256" key="9">
    <source>
        <dbReference type="ARBA" id="ARBA00022842"/>
    </source>
</evidence>
<dbReference type="SUPFAM" id="SSF50800">
    <property type="entry name" value="PK beta-barrel domain-like"/>
    <property type="match status" value="1"/>
</dbReference>
<accession>A0A1E2ULS7</accession>
<dbReference type="InterPro" id="IPR015793">
    <property type="entry name" value="Pyrv_Knase_brl"/>
</dbReference>
<dbReference type="PRINTS" id="PR01050">
    <property type="entry name" value="PYRUVTKNASE"/>
</dbReference>
<dbReference type="InterPro" id="IPR015795">
    <property type="entry name" value="Pyrv_Knase_C"/>
</dbReference>
<evidence type="ECO:0000256" key="4">
    <source>
        <dbReference type="ARBA" id="ARBA00022679"/>
    </source>
</evidence>
<dbReference type="UniPathway" id="UPA00109">
    <property type="reaction ID" value="UER00188"/>
</dbReference>
<comment type="caution">
    <text evidence="16">The sequence shown here is derived from an EMBL/GenBank/DDBJ whole genome shotgun (WGS) entry which is preliminary data.</text>
</comment>
<dbReference type="EMBL" id="LVJZ01000003">
    <property type="protein sequence ID" value="ODB95706.1"/>
    <property type="molecule type" value="Genomic_DNA"/>
</dbReference>
<evidence type="ECO:0000256" key="8">
    <source>
        <dbReference type="ARBA" id="ARBA00022840"/>
    </source>
</evidence>
<evidence type="ECO:0000256" key="11">
    <source>
        <dbReference type="ARBA" id="ARBA00023317"/>
    </source>
</evidence>
<dbReference type="GO" id="GO:0000287">
    <property type="term" value="F:magnesium ion binding"/>
    <property type="evidence" value="ECO:0007669"/>
    <property type="project" value="UniProtKB-UniRule"/>
</dbReference>
<keyword evidence="17" id="KW-1185">Reference proteome</keyword>
<comment type="pathway">
    <text evidence="1 13">Carbohydrate degradation; glycolysis; pyruvate from D-glyceraldehyde 3-phosphate: step 5/5.</text>
</comment>
<dbReference type="Gene3D" id="2.40.33.10">
    <property type="entry name" value="PK beta-barrel domain-like"/>
    <property type="match status" value="1"/>
</dbReference>
<dbReference type="Pfam" id="PF00224">
    <property type="entry name" value="PK"/>
    <property type="match status" value="1"/>
</dbReference>
<evidence type="ECO:0000313" key="16">
    <source>
        <dbReference type="EMBL" id="ODB95706.1"/>
    </source>
</evidence>
<dbReference type="PANTHER" id="PTHR11817">
    <property type="entry name" value="PYRUVATE KINASE"/>
    <property type="match status" value="1"/>
</dbReference>
<comment type="similarity">
    <text evidence="2 13">Belongs to the pyruvate kinase family.</text>
</comment>
<dbReference type="NCBIfam" id="NF004491">
    <property type="entry name" value="PRK05826.1"/>
    <property type="match status" value="1"/>
</dbReference>
<keyword evidence="10 13" id="KW-0324">Glycolysis</keyword>
<evidence type="ECO:0000313" key="17">
    <source>
        <dbReference type="Proteomes" id="UP000094849"/>
    </source>
</evidence>
<gene>
    <name evidence="16" type="ORF">A3196_02415</name>
</gene>
<proteinExistence type="inferred from homology"/>
<dbReference type="GO" id="GO:0016301">
    <property type="term" value="F:kinase activity"/>
    <property type="evidence" value="ECO:0007669"/>
    <property type="project" value="UniProtKB-KW"/>
</dbReference>
<dbReference type="NCBIfam" id="NF004978">
    <property type="entry name" value="PRK06354.1"/>
    <property type="match status" value="1"/>
</dbReference>
<dbReference type="SUPFAM" id="SSF52935">
    <property type="entry name" value="PK C-terminal domain-like"/>
    <property type="match status" value="1"/>
</dbReference>
<dbReference type="InterPro" id="IPR036918">
    <property type="entry name" value="Pyrv_Knase_C_sf"/>
</dbReference>
<dbReference type="InterPro" id="IPR040442">
    <property type="entry name" value="Pyrv_kinase-like_dom_sf"/>
</dbReference>
<keyword evidence="11 16" id="KW-0670">Pyruvate</keyword>
<protein>
    <recommendedName>
        <fullName evidence="3 12">Pyruvate kinase</fullName>
        <ecNumber evidence="3 12">2.7.1.40</ecNumber>
    </recommendedName>
</protein>
<feature type="domain" description="Pyruvate kinase barrel" evidence="14">
    <location>
        <begin position="6"/>
        <end position="326"/>
    </location>
</feature>